<reference evidence="2 3" key="1">
    <citation type="submission" date="2020-06" db="EMBL/GenBank/DDBJ databases">
        <authorList>
            <person name="Criscuolo A."/>
        </authorList>
    </citation>
    <scope>NUCLEOTIDE SEQUENCE [LARGE SCALE GENOMIC DNA]</scope>
    <source>
        <strain evidence="3">CIP 111411</strain>
    </source>
</reference>
<dbReference type="PROSITE" id="PS50853">
    <property type="entry name" value="FN3"/>
    <property type="match status" value="1"/>
</dbReference>
<evidence type="ECO:0000313" key="2">
    <source>
        <dbReference type="EMBL" id="CAD0001356.1"/>
    </source>
</evidence>
<name>A0A6V6YPP9_9FLAO</name>
<dbReference type="InterPro" id="IPR013783">
    <property type="entry name" value="Ig-like_fold"/>
</dbReference>
<proteinExistence type="predicted"/>
<dbReference type="SMART" id="SM00060">
    <property type="entry name" value="FN3"/>
    <property type="match status" value="1"/>
</dbReference>
<dbReference type="InterPro" id="IPR046020">
    <property type="entry name" value="DUF5977"/>
</dbReference>
<protein>
    <recommendedName>
        <fullName evidence="1">Fibronectin type-III domain-containing protein</fullName>
    </recommendedName>
</protein>
<dbReference type="InterPro" id="IPR036116">
    <property type="entry name" value="FN3_sf"/>
</dbReference>
<evidence type="ECO:0000313" key="3">
    <source>
        <dbReference type="Proteomes" id="UP000530060"/>
    </source>
</evidence>
<dbReference type="CDD" id="cd00063">
    <property type="entry name" value="FN3"/>
    <property type="match status" value="1"/>
</dbReference>
<dbReference type="RefSeq" id="WP_180907819.1">
    <property type="nucleotide sequence ID" value="NZ_CAIJDP010000057.1"/>
</dbReference>
<accession>A0A6V6YPP9</accession>
<keyword evidence="3" id="KW-1185">Reference proteome</keyword>
<comment type="caution">
    <text evidence="2">The sequence shown here is derived from an EMBL/GenBank/DDBJ whole genome shotgun (WGS) entry which is preliminary data.</text>
</comment>
<dbReference type="Proteomes" id="UP000530060">
    <property type="component" value="Unassembled WGS sequence"/>
</dbReference>
<gene>
    <name evidence="2" type="ORF">FLAT13_00503</name>
</gene>
<organism evidence="2 3">
    <name type="scientific">Flavobacterium salmonis</name>
    <dbReference type="NCBI Taxonomy" id="2654844"/>
    <lineage>
        <taxon>Bacteria</taxon>
        <taxon>Pseudomonadati</taxon>
        <taxon>Bacteroidota</taxon>
        <taxon>Flavobacteriia</taxon>
        <taxon>Flavobacteriales</taxon>
        <taxon>Flavobacteriaceae</taxon>
        <taxon>Flavobacterium</taxon>
    </lineage>
</organism>
<dbReference type="InterPro" id="IPR003961">
    <property type="entry name" value="FN3_dom"/>
</dbReference>
<dbReference type="Pfam" id="PF19404">
    <property type="entry name" value="DUF5977"/>
    <property type="match status" value="1"/>
</dbReference>
<sequence>MKNITTFLLVFVSTLLFSQTDEIQKIIPLSPNAAAFVKYGEIPVSNFTGTANVSVPIYTIKTKEFTLPLELSYHTGGNKVEEVASWVGLGWSLSNIPMISRSVRGIADEISGGYMSKYMGYTAENLILHLSENDIKKINFKDALRSGTADSEPDVFFFNINGKSGKFVFDQNTGKFVTLEESQIKISYNNNNGFFTIITEDGYEYLFSEKEIAYSNNEENTTGWYVSSISSPNKNENLIFEYNLEQQTLKTLAPKTKLLYLSGTMEDTNLLTNGSVTVINTVHSQLLKKITFDGGFIELNSDNSERLDLQGGHSLKNIKIKNINENLIFNYDFEYKYITQGACYGNETYTNKWMLLENLKSTASSMQPISYFFYYDESSIPPCRNSPAQDYWGYYNGATDNENLIPTVVSPNSSNPIKGANRSVNPGRSQFAILKKIVYPTGGYTEFDFENNDSFSNELPTSNVTDESATIDGSTTVGLEYYYETSFTINNPPDMLLNGNNPKGGSFAQFAMGCGGCGIKNGIANANVNFSLTREATASSPSETFYISRIFNGYLQNGNYNLVASINLTSEEGANLKDFFVSVVWKKRIPNSNRNRYVGGLRVREIRNYSVNSDIPIVKKYKYKQDYNSDLSSGKVFNEPSFVFEDDIVLGTGDCSNGTCAGVYRRLKSYSNIQQVTFSGSSIGYETVIEESNDPKQTGVAIYKYTHSVDVVDNRFPYPSPTSMELYRGQPKEISFFNKNDQGELILVKKQEFEYNAELNNSQRSIFKNISAFKLGQFGYYFLDVDLASVKFDNTHALATYEIATGLNLLSSEKTTLYSDNGNLITLKTYNYNSPIHFLLTNETFGSSTSASLLTKYFYPQDSEMMLKPNINNLVAKNIINKPLVTQTFNDNSKLSEQETKFGLFGNLLLPQFIYSGKNLTTDKKITYDKYDNKGNILQYTPEAGTTVSIIWGYNKTQPIAKIENATNSEIALALGVTDLNNINEYNLTAINNLRVVLPNTMVTTYTHIPLIGVSTITDVKGISTYYEYDVFGRLSLVKDQNLNILQRYCYSYKGQMVNCDSDNPYVFVYKSVAMSNSFTKNNCTSGTVGSSVVYSQNVGAVTSTVSQADADAKGLARFEADGQANANTNGTCTTPLPAAPTGLTFTIATATSLNFSWTPVLGATSYKIYKNGSDTGITSSTNTGSLSGLTPSTAYSIQVLAVNASGNSALSTAVSMTTAATPVSNSCTLNFERESGTSYMYKNGSRYLTRSTSGTSSGTLAAGDTFYVTVSASSTYYKGIVISSSVRGSLYNTLIRTGSSVTSPTFTKTGSEVITIDCITTTMP</sequence>
<dbReference type="EMBL" id="CAIJDP010000057">
    <property type="protein sequence ID" value="CAD0001356.1"/>
    <property type="molecule type" value="Genomic_DNA"/>
</dbReference>
<dbReference type="Pfam" id="PF00041">
    <property type="entry name" value="fn3"/>
    <property type="match status" value="1"/>
</dbReference>
<evidence type="ECO:0000259" key="1">
    <source>
        <dbReference type="PROSITE" id="PS50853"/>
    </source>
</evidence>
<dbReference type="SUPFAM" id="SSF49265">
    <property type="entry name" value="Fibronectin type III"/>
    <property type="match status" value="1"/>
</dbReference>
<dbReference type="Gene3D" id="2.60.40.10">
    <property type="entry name" value="Immunoglobulins"/>
    <property type="match status" value="1"/>
</dbReference>
<feature type="domain" description="Fibronectin type-III" evidence="1">
    <location>
        <begin position="1140"/>
        <end position="1222"/>
    </location>
</feature>